<feature type="domain" description="DUF6268" evidence="2">
    <location>
        <begin position="150"/>
        <end position="252"/>
    </location>
</feature>
<gene>
    <name evidence="3" type="ORF">HG66A1_19400</name>
</gene>
<dbReference type="Proteomes" id="UP000320421">
    <property type="component" value="Chromosome"/>
</dbReference>
<feature type="region of interest" description="Disordered" evidence="1">
    <location>
        <begin position="53"/>
        <end position="86"/>
    </location>
</feature>
<protein>
    <recommendedName>
        <fullName evidence="2">DUF6268 domain-containing protein</fullName>
    </recommendedName>
</protein>
<evidence type="ECO:0000313" key="3">
    <source>
        <dbReference type="EMBL" id="QDT20155.1"/>
    </source>
</evidence>
<name>A0A517PL97_9PLAN</name>
<evidence type="ECO:0000259" key="2">
    <source>
        <dbReference type="Pfam" id="PF19783"/>
    </source>
</evidence>
<accession>A0A517PL97</accession>
<dbReference type="Pfam" id="PF19783">
    <property type="entry name" value="DUF6268"/>
    <property type="match status" value="1"/>
</dbReference>
<dbReference type="EMBL" id="CP036266">
    <property type="protein sequence ID" value="QDT20155.1"/>
    <property type="molecule type" value="Genomic_DNA"/>
</dbReference>
<sequence>MLTTRHFLFFLTGLCCFTISLRAEPAQFEPEAPAAEPGLAFLLPTDQFLRQELDEPDDSDPLLPPPLEDSFSQVEPTPNPDTESLPDLKTLLRPRFDISAEWEPEADGVEMISSDLNLKLPLYPVFGPPPPFLTAGYSFTRINAPVQLDLPRDLHQFSLGVSWMRPLNERWLVRTMLSGVFATDFYNTGSMAWQFRGGMFAIYRPNEEWDLAFGALATGQEDIPVLPVIGATWRPSSSVKVNLMLPNPRISYLISESETRQQWAYVGGGMSGGNWAYNLRDGSPERLNYREWRLVVGWESMPPRTPGRFQSPGASYLIEAGYVFGRKFEREHQAADIKIDNSLLLHSGIRF</sequence>
<dbReference type="AlphaFoldDB" id="A0A517PL97"/>
<reference evidence="3 4" key="1">
    <citation type="submission" date="2019-02" db="EMBL/GenBank/DDBJ databases">
        <title>Deep-cultivation of Planctomycetes and their phenomic and genomic characterization uncovers novel biology.</title>
        <authorList>
            <person name="Wiegand S."/>
            <person name="Jogler M."/>
            <person name="Boedeker C."/>
            <person name="Pinto D."/>
            <person name="Vollmers J."/>
            <person name="Rivas-Marin E."/>
            <person name="Kohn T."/>
            <person name="Peeters S.H."/>
            <person name="Heuer A."/>
            <person name="Rast P."/>
            <person name="Oberbeckmann S."/>
            <person name="Bunk B."/>
            <person name="Jeske O."/>
            <person name="Meyerdierks A."/>
            <person name="Storesund J.E."/>
            <person name="Kallscheuer N."/>
            <person name="Luecker S."/>
            <person name="Lage O.M."/>
            <person name="Pohl T."/>
            <person name="Merkel B.J."/>
            <person name="Hornburger P."/>
            <person name="Mueller R.-W."/>
            <person name="Bruemmer F."/>
            <person name="Labrenz M."/>
            <person name="Spormann A.M."/>
            <person name="Op den Camp H."/>
            <person name="Overmann J."/>
            <person name="Amann R."/>
            <person name="Jetten M.S.M."/>
            <person name="Mascher T."/>
            <person name="Medema M.H."/>
            <person name="Devos D.P."/>
            <person name="Kaster A.-K."/>
            <person name="Ovreas L."/>
            <person name="Rohde M."/>
            <person name="Galperin M.Y."/>
            <person name="Jogler C."/>
        </authorList>
    </citation>
    <scope>NUCLEOTIDE SEQUENCE [LARGE SCALE GENOMIC DNA]</scope>
    <source>
        <strain evidence="3 4">HG66A1</strain>
    </source>
</reference>
<evidence type="ECO:0000313" key="4">
    <source>
        <dbReference type="Proteomes" id="UP000320421"/>
    </source>
</evidence>
<feature type="compositionally biased region" description="Polar residues" evidence="1">
    <location>
        <begin position="71"/>
        <end position="82"/>
    </location>
</feature>
<keyword evidence="4" id="KW-1185">Reference proteome</keyword>
<dbReference type="InterPro" id="IPR046235">
    <property type="entry name" value="DUF6268"/>
</dbReference>
<proteinExistence type="predicted"/>
<organism evidence="3 4">
    <name type="scientific">Gimesia chilikensis</name>
    <dbReference type="NCBI Taxonomy" id="2605989"/>
    <lineage>
        <taxon>Bacteria</taxon>
        <taxon>Pseudomonadati</taxon>
        <taxon>Planctomycetota</taxon>
        <taxon>Planctomycetia</taxon>
        <taxon>Planctomycetales</taxon>
        <taxon>Planctomycetaceae</taxon>
        <taxon>Gimesia</taxon>
    </lineage>
</organism>
<evidence type="ECO:0000256" key="1">
    <source>
        <dbReference type="SAM" id="MobiDB-lite"/>
    </source>
</evidence>